<dbReference type="EMBL" id="JAGPYM010000045">
    <property type="protein sequence ID" value="KAH6873641.1"/>
    <property type="molecule type" value="Genomic_DNA"/>
</dbReference>
<feature type="non-terminal residue" evidence="1">
    <location>
        <position position="231"/>
    </location>
</feature>
<dbReference type="InterPro" id="IPR022698">
    <property type="entry name" value="OrsD"/>
</dbReference>
<organism evidence="1 2">
    <name type="scientific">Thelonectria olida</name>
    <dbReference type="NCBI Taxonomy" id="1576542"/>
    <lineage>
        <taxon>Eukaryota</taxon>
        <taxon>Fungi</taxon>
        <taxon>Dikarya</taxon>
        <taxon>Ascomycota</taxon>
        <taxon>Pezizomycotina</taxon>
        <taxon>Sordariomycetes</taxon>
        <taxon>Hypocreomycetidae</taxon>
        <taxon>Hypocreales</taxon>
        <taxon>Nectriaceae</taxon>
        <taxon>Thelonectria</taxon>
    </lineage>
</organism>
<protein>
    <submittedName>
        <fullName evidence="1">Uncharacterized protein</fullName>
    </submittedName>
</protein>
<comment type="caution">
    <text evidence="1">The sequence shown here is derived from an EMBL/GenBank/DDBJ whole genome shotgun (WGS) entry which is preliminary data.</text>
</comment>
<accession>A0A9P9AFG4</accession>
<name>A0A9P9AFG4_9HYPO</name>
<dbReference type="Proteomes" id="UP000777438">
    <property type="component" value="Unassembled WGS sequence"/>
</dbReference>
<dbReference type="OrthoDB" id="5104293at2759"/>
<evidence type="ECO:0000313" key="2">
    <source>
        <dbReference type="Proteomes" id="UP000777438"/>
    </source>
</evidence>
<dbReference type="AlphaFoldDB" id="A0A9P9AFG4"/>
<reference evidence="1 2" key="1">
    <citation type="journal article" date="2021" name="Nat. Commun.">
        <title>Genetic determinants of endophytism in the Arabidopsis root mycobiome.</title>
        <authorList>
            <person name="Mesny F."/>
            <person name="Miyauchi S."/>
            <person name="Thiergart T."/>
            <person name="Pickel B."/>
            <person name="Atanasova L."/>
            <person name="Karlsson M."/>
            <person name="Huettel B."/>
            <person name="Barry K.W."/>
            <person name="Haridas S."/>
            <person name="Chen C."/>
            <person name="Bauer D."/>
            <person name="Andreopoulos W."/>
            <person name="Pangilinan J."/>
            <person name="LaButti K."/>
            <person name="Riley R."/>
            <person name="Lipzen A."/>
            <person name="Clum A."/>
            <person name="Drula E."/>
            <person name="Henrissat B."/>
            <person name="Kohler A."/>
            <person name="Grigoriev I.V."/>
            <person name="Martin F.M."/>
            <person name="Hacquard S."/>
        </authorList>
    </citation>
    <scope>NUCLEOTIDE SEQUENCE [LARGE SCALE GENOMIC DNA]</scope>
    <source>
        <strain evidence="1 2">MPI-CAGE-CH-0241</strain>
    </source>
</reference>
<dbReference type="Pfam" id="PF12013">
    <property type="entry name" value="OrsD"/>
    <property type="match status" value="1"/>
</dbReference>
<gene>
    <name evidence="1" type="ORF">B0T10DRAFT_366958</name>
</gene>
<proteinExistence type="predicted"/>
<sequence length="231" mass="26008">MEYFMHLPDFRLLACRECQTGVIRCRIKSHLRVAPHNLTKQEIEKTQQWATSLDIIDNETELKQLAFPADEIKPIGGLGEARTGGFRCTVETPESTCAFVGSELRRYREHLCLAHNGGTKLKAGRRSAAQAEAERANLPCRSGVYYQQFFKKGPCSQLFEVARGLDLVGSMAERQEAEVEVEEAMHAFQAKAKDLRKKEIDALEEQGDLAAPNAWLRRLGATTHLKDFSDK</sequence>
<keyword evidence="2" id="KW-1185">Reference proteome</keyword>
<evidence type="ECO:0000313" key="1">
    <source>
        <dbReference type="EMBL" id="KAH6873641.1"/>
    </source>
</evidence>